<dbReference type="SUPFAM" id="SSF51735">
    <property type="entry name" value="NAD(P)-binding Rossmann-fold domains"/>
    <property type="match status" value="1"/>
</dbReference>
<reference evidence="2 3" key="1">
    <citation type="journal article" date="2019" name="Int. J. Syst. Evol. Microbiol.">
        <title>The Global Catalogue of Microorganisms (GCM) 10K type strain sequencing project: providing services to taxonomists for standard genome sequencing and annotation.</title>
        <authorList>
            <consortium name="The Broad Institute Genomics Platform"/>
            <consortium name="The Broad Institute Genome Sequencing Center for Infectious Disease"/>
            <person name="Wu L."/>
            <person name="Ma J."/>
        </authorList>
    </citation>
    <scope>NUCLEOTIDE SEQUENCE [LARGE SCALE GENOMIC DNA]</scope>
    <source>
        <strain evidence="2 3">JCM 15309</strain>
    </source>
</reference>
<dbReference type="InterPro" id="IPR001509">
    <property type="entry name" value="Epimerase_deHydtase"/>
</dbReference>
<dbReference type="InterPro" id="IPR036291">
    <property type="entry name" value="NAD(P)-bd_dom_sf"/>
</dbReference>
<gene>
    <name evidence="2" type="ORF">GCM10009798_23820</name>
</gene>
<evidence type="ECO:0000313" key="2">
    <source>
        <dbReference type="EMBL" id="GAA1963167.1"/>
    </source>
</evidence>
<feature type="domain" description="NAD-dependent epimerase/dehydratase" evidence="1">
    <location>
        <begin position="11"/>
        <end position="220"/>
    </location>
</feature>
<dbReference type="RefSeq" id="WP_344045065.1">
    <property type="nucleotide sequence ID" value="NZ_BAAAPB010000002.1"/>
</dbReference>
<dbReference type="PANTHER" id="PTHR43245">
    <property type="entry name" value="BIFUNCTIONAL POLYMYXIN RESISTANCE PROTEIN ARNA"/>
    <property type="match status" value="1"/>
</dbReference>
<accession>A0ABN2R3V8</accession>
<keyword evidence="3" id="KW-1185">Reference proteome</keyword>
<evidence type="ECO:0000259" key="1">
    <source>
        <dbReference type="Pfam" id="PF01370"/>
    </source>
</evidence>
<comment type="caution">
    <text evidence="2">The sequence shown here is derived from an EMBL/GenBank/DDBJ whole genome shotgun (WGS) entry which is preliminary data.</text>
</comment>
<dbReference type="Pfam" id="PF01370">
    <property type="entry name" value="Epimerase"/>
    <property type="match status" value="1"/>
</dbReference>
<sequence>MPASSQTPDTVVVGAAGFIGRALASRLDTLDVPNVRAGRSETAPNSIHLDRIAAARTVFWTASSINPKIAAESPDLVVADRRAFSDFLDALEERESAARVVFFSSGGTVYGAAPPPFHETTTPHPTTAYGEAKLALEDMLLSRRESGVAVRIANAYGPGQHPAPGQGVIGHWLRALARHEPISVYGDLAAARDYLYIDDLVDALVRLRDVESVPQVLNLGSGRPTTLGEILEVIESVSHEHPADIQHSPARSFDLERVWLDATRAHDALGWRAAVDLQTGVQAMWQWVLSSAASSDR</sequence>
<proteinExistence type="predicted"/>
<evidence type="ECO:0000313" key="3">
    <source>
        <dbReference type="Proteomes" id="UP001500571"/>
    </source>
</evidence>
<protein>
    <submittedName>
        <fullName evidence="2">NAD-dependent epimerase/dehydratase family protein</fullName>
    </submittedName>
</protein>
<name>A0ABN2R3V8_9ACTN</name>
<dbReference type="PANTHER" id="PTHR43245:SF53">
    <property type="entry name" value="EPIMERASE-RELATED"/>
    <property type="match status" value="1"/>
</dbReference>
<organism evidence="2 3">
    <name type="scientific">Nocardioides panacihumi</name>
    <dbReference type="NCBI Taxonomy" id="400774"/>
    <lineage>
        <taxon>Bacteria</taxon>
        <taxon>Bacillati</taxon>
        <taxon>Actinomycetota</taxon>
        <taxon>Actinomycetes</taxon>
        <taxon>Propionibacteriales</taxon>
        <taxon>Nocardioidaceae</taxon>
        <taxon>Nocardioides</taxon>
    </lineage>
</organism>
<dbReference type="EMBL" id="BAAAPB010000002">
    <property type="protein sequence ID" value="GAA1963167.1"/>
    <property type="molecule type" value="Genomic_DNA"/>
</dbReference>
<dbReference type="InterPro" id="IPR050177">
    <property type="entry name" value="Lipid_A_modif_metabolic_enz"/>
</dbReference>
<dbReference type="PRINTS" id="PR01713">
    <property type="entry name" value="NUCEPIMERASE"/>
</dbReference>
<dbReference type="Gene3D" id="3.40.50.720">
    <property type="entry name" value="NAD(P)-binding Rossmann-like Domain"/>
    <property type="match status" value="1"/>
</dbReference>
<dbReference type="Proteomes" id="UP001500571">
    <property type="component" value="Unassembled WGS sequence"/>
</dbReference>